<accession>A0ABP9VWG5</accession>
<proteinExistence type="predicted"/>
<evidence type="ECO:0000313" key="2">
    <source>
        <dbReference type="Proteomes" id="UP001416858"/>
    </source>
</evidence>
<name>A0ABP9VWG5_9BACT</name>
<keyword evidence="2" id="KW-1185">Reference proteome</keyword>
<sequence>MAPSSYGPPKSPRRKKWNEGGIVCWEIRMNAGFGNEFIAGLHSSHLSTDEVGGEVEHALKALLG</sequence>
<protein>
    <submittedName>
        <fullName evidence="1">Uncharacterized protein</fullName>
    </submittedName>
</protein>
<comment type="caution">
    <text evidence="1">The sequence shown here is derived from an EMBL/GenBank/DDBJ whole genome shotgun (WGS) entry which is preliminary data.</text>
</comment>
<gene>
    <name evidence="1" type="ORF">Rcae01_04986</name>
</gene>
<evidence type="ECO:0000313" key="1">
    <source>
        <dbReference type="EMBL" id="GAA5509487.1"/>
    </source>
</evidence>
<organism evidence="1 2">
    <name type="scientific">Novipirellula caenicola</name>
    <dbReference type="NCBI Taxonomy" id="1536901"/>
    <lineage>
        <taxon>Bacteria</taxon>
        <taxon>Pseudomonadati</taxon>
        <taxon>Planctomycetota</taxon>
        <taxon>Planctomycetia</taxon>
        <taxon>Pirellulales</taxon>
        <taxon>Pirellulaceae</taxon>
        <taxon>Novipirellula</taxon>
    </lineage>
</organism>
<dbReference type="Proteomes" id="UP001416858">
    <property type="component" value="Unassembled WGS sequence"/>
</dbReference>
<reference evidence="1 2" key="1">
    <citation type="submission" date="2024-02" db="EMBL/GenBank/DDBJ databases">
        <title>Rhodopirellula caenicola NBRC 110016.</title>
        <authorList>
            <person name="Ichikawa N."/>
            <person name="Katano-Makiyama Y."/>
            <person name="Hidaka K."/>
        </authorList>
    </citation>
    <scope>NUCLEOTIDE SEQUENCE [LARGE SCALE GENOMIC DNA]</scope>
    <source>
        <strain evidence="1 2">NBRC 110016</strain>
    </source>
</reference>
<dbReference type="EMBL" id="BAABRO010000014">
    <property type="protein sequence ID" value="GAA5509487.1"/>
    <property type="molecule type" value="Genomic_DNA"/>
</dbReference>